<evidence type="ECO:0000256" key="6">
    <source>
        <dbReference type="ARBA" id="ARBA00023194"/>
    </source>
</evidence>
<dbReference type="Gene3D" id="6.10.140.1830">
    <property type="match status" value="1"/>
</dbReference>
<dbReference type="Pfam" id="PF02801">
    <property type="entry name" value="Ketoacyl-synt_C"/>
    <property type="match status" value="3"/>
</dbReference>
<dbReference type="InterPro" id="IPR020807">
    <property type="entry name" value="PKS_DH"/>
</dbReference>
<dbReference type="SMART" id="SM00822">
    <property type="entry name" value="PKS_KR"/>
    <property type="match status" value="3"/>
</dbReference>
<dbReference type="GO" id="GO:0031177">
    <property type="term" value="F:phosphopantetheine binding"/>
    <property type="evidence" value="ECO:0007669"/>
    <property type="project" value="InterPro"/>
</dbReference>
<dbReference type="InterPro" id="IPR009081">
    <property type="entry name" value="PP-bd_ACP"/>
</dbReference>
<dbReference type="OrthoDB" id="9778690at2"/>
<feature type="region of interest" description="N-terminal hotdog fold" evidence="14">
    <location>
        <begin position="924"/>
        <end position="1046"/>
    </location>
</feature>
<evidence type="ECO:0000259" key="15">
    <source>
        <dbReference type="PROSITE" id="PS50075"/>
    </source>
</evidence>
<keyword evidence="2" id="KW-0596">Phosphopantetheine</keyword>
<dbReference type="InterPro" id="IPR016035">
    <property type="entry name" value="Acyl_Trfase/lysoPLipase"/>
</dbReference>
<dbReference type="Pfam" id="PF14765">
    <property type="entry name" value="PS-DH"/>
    <property type="match status" value="2"/>
</dbReference>
<dbReference type="PROSITE" id="PS52019">
    <property type="entry name" value="PKS_MFAS_DH"/>
    <property type="match status" value="2"/>
</dbReference>
<dbReference type="InterPro" id="IPR057326">
    <property type="entry name" value="KR_dom"/>
</dbReference>
<feature type="domain" description="Carrier" evidence="15">
    <location>
        <begin position="4807"/>
        <end position="4882"/>
    </location>
</feature>
<dbReference type="CDD" id="cd08956">
    <property type="entry name" value="KR_3_FAS_SDR_x"/>
    <property type="match status" value="2"/>
</dbReference>
<evidence type="ECO:0000313" key="19">
    <source>
        <dbReference type="Proteomes" id="UP000182740"/>
    </source>
</evidence>
<dbReference type="InterPro" id="IPR018201">
    <property type="entry name" value="Ketoacyl_synth_AS"/>
</dbReference>
<evidence type="ECO:0000256" key="3">
    <source>
        <dbReference type="ARBA" id="ARBA00022553"/>
    </source>
</evidence>
<dbReference type="InterPro" id="IPR015083">
    <property type="entry name" value="NorB/c/GfsB-D-like_docking"/>
</dbReference>
<feature type="domain" description="Ketosynthase family 3 (KS3)" evidence="16">
    <location>
        <begin position="1686"/>
        <end position="2097"/>
    </location>
</feature>
<dbReference type="PROSITE" id="PS00606">
    <property type="entry name" value="KS3_1"/>
    <property type="match status" value="3"/>
</dbReference>
<dbReference type="FunFam" id="3.40.47.10:FF:000019">
    <property type="entry name" value="Polyketide synthase type I"/>
    <property type="match status" value="3"/>
</dbReference>
<dbReference type="Pfam" id="PF00698">
    <property type="entry name" value="Acyl_transf_1"/>
    <property type="match status" value="3"/>
</dbReference>
<dbReference type="Pfam" id="PF22953">
    <property type="entry name" value="SpnB_Rossmann"/>
    <property type="match status" value="1"/>
</dbReference>
<dbReference type="Gene3D" id="3.40.47.10">
    <property type="match status" value="3"/>
</dbReference>
<dbReference type="Gene3D" id="3.10.129.110">
    <property type="entry name" value="Polyketide synthase dehydratase"/>
    <property type="match status" value="2"/>
</dbReference>
<dbReference type="Pfam" id="PF08990">
    <property type="entry name" value="Docking"/>
    <property type="match status" value="1"/>
</dbReference>
<accession>A0A1K1SVY1</accession>
<evidence type="ECO:0000256" key="9">
    <source>
        <dbReference type="ARBA" id="ARBA00052442"/>
    </source>
</evidence>
<dbReference type="InterPro" id="IPR042104">
    <property type="entry name" value="PKS_dehydratase_sf"/>
</dbReference>
<keyword evidence="6" id="KW-0045">Antibiotic biosynthesis</keyword>
<evidence type="ECO:0000259" key="17">
    <source>
        <dbReference type="PROSITE" id="PS52019"/>
    </source>
</evidence>
<dbReference type="Pfam" id="PF08659">
    <property type="entry name" value="KR"/>
    <property type="match status" value="3"/>
</dbReference>
<dbReference type="InterPro" id="IPR049900">
    <property type="entry name" value="PKS_mFAS_DH"/>
</dbReference>
<evidence type="ECO:0000256" key="12">
    <source>
        <dbReference type="ARBA" id="ARBA00063272"/>
    </source>
</evidence>
<evidence type="ECO:0000256" key="10">
    <source>
        <dbReference type="ARBA" id="ARBA00060158"/>
    </source>
</evidence>
<dbReference type="InterPro" id="IPR014043">
    <property type="entry name" value="Acyl_transferase_dom"/>
</dbReference>
<dbReference type="InterPro" id="IPR032821">
    <property type="entry name" value="PKS_assoc"/>
</dbReference>
<evidence type="ECO:0000256" key="5">
    <source>
        <dbReference type="ARBA" id="ARBA00022737"/>
    </source>
</evidence>
<feature type="region of interest" description="N-terminal hotdog fold" evidence="14">
    <location>
        <begin position="4035"/>
        <end position="4156"/>
    </location>
</feature>
<dbReference type="PANTHER" id="PTHR43775:SF51">
    <property type="entry name" value="INACTIVE PHENOLPHTHIOCEROL SYNTHESIS POLYKETIDE SYNTHASE TYPE I PKS1-RELATED"/>
    <property type="match status" value="1"/>
</dbReference>
<evidence type="ECO:0000256" key="13">
    <source>
        <dbReference type="ARBA" id="ARBA00066981"/>
    </source>
</evidence>
<keyword evidence="3" id="KW-0597">Phosphoprotein</keyword>
<dbReference type="EMBL" id="FPJG01000006">
    <property type="protein sequence ID" value="SFW88490.1"/>
    <property type="molecule type" value="Genomic_DNA"/>
</dbReference>
<evidence type="ECO:0000256" key="4">
    <source>
        <dbReference type="ARBA" id="ARBA00022679"/>
    </source>
</evidence>
<dbReference type="InterPro" id="IPR055123">
    <property type="entry name" value="SpnB-like_Rossmann"/>
</dbReference>
<dbReference type="InterPro" id="IPR036291">
    <property type="entry name" value="NAD(P)-bd_dom_sf"/>
</dbReference>
<dbReference type="InterPro" id="IPR006162">
    <property type="entry name" value="Ppantetheine_attach_site"/>
</dbReference>
<dbReference type="InterPro" id="IPR016039">
    <property type="entry name" value="Thiolase-like"/>
</dbReference>
<dbReference type="SUPFAM" id="SSF53901">
    <property type="entry name" value="Thiolase-like"/>
    <property type="match status" value="3"/>
</dbReference>
<dbReference type="InterPro" id="IPR001227">
    <property type="entry name" value="Ac_transferase_dom_sf"/>
</dbReference>
<evidence type="ECO:0000313" key="18">
    <source>
        <dbReference type="EMBL" id="SFW88490.1"/>
    </source>
</evidence>
<evidence type="ECO:0000256" key="1">
    <source>
        <dbReference type="ARBA" id="ARBA00001957"/>
    </source>
</evidence>
<dbReference type="SMART" id="SM00826">
    <property type="entry name" value="PKS_DH"/>
    <property type="match status" value="2"/>
</dbReference>
<dbReference type="SMART" id="SM00823">
    <property type="entry name" value="PKS_PP"/>
    <property type="match status" value="3"/>
</dbReference>
<dbReference type="GO" id="GO:0006633">
    <property type="term" value="P:fatty acid biosynthetic process"/>
    <property type="evidence" value="ECO:0007669"/>
    <property type="project" value="InterPro"/>
</dbReference>
<keyword evidence="19" id="KW-1185">Reference proteome</keyword>
<keyword evidence="8" id="KW-0012">Acyltransferase</keyword>
<evidence type="ECO:0000256" key="2">
    <source>
        <dbReference type="ARBA" id="ARBA00022450"/>
    </source>
</evidence>
<evidence type="ECO:0000256" key="11">
    <source>
        <dbReference type="ARBA" id="ARBA00060622"/>
    </source>
</evidence>
<sequence>MDDNEKLLDYLKRISADLHQTRRRLREAESRNSEPIAIIGLACRFPAGAETPEDLWRLLATGQDAIGGFPGDRGWDLGALAQTDPDQRGTSYVSEGGFLADASRFDAGFFGVSPREALAMDPQQRLLLEVSWEAFERAGIDPLSLRGSRTGVFAGTNGQDYASALMRALPALDGAEGYIATGTSASVLSGRVSYTLGLEGPAVTVDTACSSSLVALHWAAQALRSGECSLALAGGVTVMSTPHAFVEFSRQRGLAADGRCKPFADAADGTGWGEGAGVLLVERLSDAQRQGHPILAVLKGSAINQDGASNGLTAPNGPSQQRVILQALTDAGLAVHDVDAVEAHGTGTTLGDPIEAQALLATYGRDRDRPLWLGSVKSNLGHTQAAAGVAGVLKVVLALRHGVLPKTLHVDAPTSHVDWSAGAVELLTEARPWPAGDRPRRAGVSSFGISGTNAHVIIEEAPPSEAAEPVVAAAPVVPWVLSGKTPEAVRGQAARLAGHLAARPELSPADVGFSLVTSRSALDERAVVLGADRAELLDGLAALAAGEPAPGVVTGRVAGGGGPVLVFPGQGSQWVGMAVELLDSSAVFAARWAECETALKSFVDWSLTEVARSADPAVLERVDVVQPLLWAVMVCLAELWRDAGVEPAAVIGHSQGEIAAAVVAGALSVVDGARVVALRAKAITELAGTGGMLSVPLPVAEVEAELDPRLGVAAVNGPSATVVSGAVEAVDAAQGAWEAAGVRVRRVPVDYASHSPQVEAIRERILADLAPVSPSSVGTLFFSTLTGEAIDTAELTAEYWYRNLRATVKFEDAVRAAIAAGHTVFVESSAHPVLTVGVQQTLDELEVSGAAVPTLRRDHGGLRQVYRAFGEACTRGVAVTWDRLTPGRRVDLPTYAFQRDRYWADPAPGASGDPASMGLGSARHALLGAVVSVAESGQVVLTGKLSTRAQPWLADHAVLGSVLVPGTAFVELAVRAGDQVGCRAVEELTLEAPLVLPAAGAVQVQVAVEAGDGGRRAVTVHARPDDADAAWVRHAAGVLDVDGPAEPENLAEWPPPGAEPLPLDGFYEAYAQAGYGYGPAFQGLRAAWRADGAVYADVELPPEAGAPDGFGVHPALLDACLHAAGLGGLLGDAAGPRLPFAWSGVRVHAEGARRVRVALAAQGPDSFGVVVADETGAPVATVDSLALRAVADSALRAGVGSLFEVAWEPAAEPSAAWTEVVEPADTAQALAAIQRWLARPEGRLAVVTRDAIGVVEGDAVTGLAQAGIWGLVRSAQSEHPGRFVLLDTDGDVPATLPDEPQLAVRDGALYVPRLRRAATTAEATWPTEGTVLITGGTGLLGGLVARHLVAEHGVRDLVLLSRRGPDAPGAEQFRDLDATVRIVACDAADRAALAEVLSSIEHLTAVVHATGVLDDGVIESLTPERLDTVWRPKVDAAWNLHELAGDVEKFVLFSSAAGVFGAAGQGNYAAANTWLDALAQHRRAQGLPATSLAWGLWEQASGMTEALDGDDHRRLGRSGLVELPTEDGLALFDAAASTLVVPVALDFATLRARGVPPLLRGLVRGGGRRAVRTAAADGAFAKRLSGLGTEERRRFVLATVRAQVAEVLGHGSGDAIDPRRPFGEIGFDSLTAVELRNRLTAVTGLKLPATLVFDFPTPAALADHLRTAVLDGGRAETATARPVAADEPIAIVGMACRFPGGVGSPDELWQFVAGGGDGISALPGDRGWDLPGGGAGGFLTDAADFDAAFFGISPREALAIDPQQRLLLETAWEAIEHAGIDATSLRGSRTGVFAGLMYHDYAARLTSVPEEAAGYLGTGNSGSVASGRISYTLGLEGPSATVDTACSSSLVALHLAAQSLRAGECTLALAGGVTVLATPALFAEMAAQGGLADDGRCKAFADAANGAGFSEGVGVLVVERLSDARRNGHEVLAVVRGSAVNSDGASNGLTAPNGPSQQRVIRQALASAGLTPRDVDAVEAHGTGTTLGDPIEAQALLATYGQDREEPLWLGSVKSNLGHTQAAAGVAGVIKVVQAMRHGVLPKTLHVDAPSSHVDWPSGAVELLTEARDWPRRGRPRRAGVSSFGISGTNAHVVLEEAPRPATPPPAAASAEVVPWVLSAKTTAALREQARRLSAHVGGLPAVDVGFSLATGRARLEERAVVVGGDLLAGLTAVAEGAAAPNVVTGRVVDVDAGPVLVFPGQGSQWVGMAVELLDSSEVFAARWAECETALKSFVDWSLTEVARSADPAVLERVDVVQPLLWAVMVCLAELWRSAGVEPAAVIGHSQGEIAAAVVAGALSVVDGARVVALRAKAITELAGTGGMLSVPLPVAEVEAELDPRLGIAAVNGPSATVVSGEVAALDAAQAAWEAEGVRVRRVPVDYASHSPQVEAIRERILADLAPVNPSSVDTAFLSTLTGEAIDTAELTADYWYRNLRATVRFEDAVRVAIAAGHTVFVESSAHPVLTVGVQQTLDELEVSGAVVPTLRRDHGGLRQLYTAFGQAFVHGVAVAWEKLTPGRRVGLPTYAFQRERFWLDAGAPVRAADAAEAEFWRAVEAEDLAAVAGTLELTGGELGTVVPALSAWRKRRRSLSASDGLRYRVSWQPLTTPVTRLDGRWLLVTGGDDAGAADLLATAGAEVLTLAVTDSAREALAEQLRAYDDLRGIVSTLALGEDGLPATVALVQALGEAGLECPLWTITRGAVAVGGAEEPHPGQAAVWGFGRVAALEHPGRWGGLIDLPARPDGRVAARLAFVLAGRSGEDQVAVRASGVFGRRLVRAPGRAPVRRWEPRGTVLVTGGTGALGAHVARWAAATADRVLLLSRRGPEAPAARDLLAELGSRLEIVACDVTDRAALEQVLGTIPAERPLTAVLHAAAVLEDRVVDGLTPELFDAVLPVKATAARHLHELTAGHDLDAFVLFSSLTGTIGNAGQANYAAANAVLDALAEQRRAAGLPATSIAWGAWADSLATGSAVRENRMRRGGVGFLTAEQGIAALRGAVEHDDTTVVVADIDWPRFAAGRRGPLFDGIPEAAVAQSGTEDAELARKLAETAEGDRHRLVLDLVRAHAAAVLGHGSAGAVDARTSFRELGFDSLTAVELRNRLAAATGLTLPATLVFDYPNAEVMAGHLLGAAQGGKPATAPVPVAAPVADDPIAVVSMGCRFPAGVRTPEQLWRLLADGRDVITEFPADRGWDLAGLYDPDPDRPGKSYARHGGFLDDPGEFDPAFFGISPREALAMDPQQRVLLEICWEAIERAGIDPVTLRGSSTGVFAGTNGQDYSALLAAGPAGLEGYTLTGNAASVVSGRVAYTLGLEGPAVSVDTACSASLVAVHLAAQALRAGECSLALAGGVTVMATPSLFVQFSRQRGLAVDGRCKAFAASADGTSWGEGAGVVVLERLSDARRHGHPVLAVLRGSAVNQDGASNGITAPNGPSQQRLIRQTLALAGLTARDVDAVEAHGTGTSLGDPIEAQGLIATYGQDRDRPLLIGSVKSNLGHTQAAAGIAGLLKTVLALRHGVLPATLHVDRPTPEVDWAAGAVELLTEARPWPDTGGPRRAAVSAFGVSGTNAHLIVEQAPAAEPAESTVDRLVPWLLSGRTEDALAAQSAKLAAFTEDRPELSGVDIGFSLASTRAAFEHRAVVLGADRKALADGVAGRRPAAVLTGAARADRGRLGVLFSGQGSQYSGMGRALRERFPVFADAFDAVCARLDLLLDRPLGEVLWEAEDDTVDRTVYAQAGLFAFEVALYRLAESFGVVPEVLIGHSIGEVAAAHVAGVLSLDDACVLVAARGRLMQDLPAGGAMLAVRATEEEVAELLGDRVSLAAVNGPESVVVSGDTDAVTAVETWAAGRGRKVKRLRVSHAFHSHRMEPMLAEFTAKLATLEFRPPAIPIVSTLTGKVADAAELCTPRYWADQVRNTVRFAEAVRGAAAYGVDTFVELGPDAVLAAAAGEVLADEAALVVSTQRAARDPEHTLLTALARLHVDGAAIDWTPVFDGARRVDLPTYAFQHRSFWVRPVGRPAGDVTAAGLGSTGHPLLGAAVPLAESGQCVLTARLSVATHPWLADHAVGGTVLLPATAFVELALHAADQVGCGRLDELTLAAPLVLPEDGAVQVQLTVGEAAEAGRRTLTVHGRIGEEPWTRHADGVVSPGAPGSPDVSVLAAWPPPGAEELPVAEFHDQLAALGFGFGPVFRGLTAAWRAGEDVFAEAVLPEGATPGAAEFGLHPALLDAGVQAVGLGEDVAGGARLPFSWSGVQLHATGAGRLRVRLSRLGPDRVTVLAADGTGAAVFSAESLTLRKLTAPPSRTGHLFAVEWHPIATAGEGGSPAGVVVAVAAQAPASADLAHSSEAEIPVDGAVAARSAGSAGLVPAARPGESGISLGVAVTAQAAASAELVSAAQPAEGEIPAGITVAELAVPAGDLVSAAHAAAAQALDLVRSWLADGPADGRLAVVTRGAIAVGDTGSVPGVAAATAWGLLRSAQSEHPGRFVLVDTDGTAGLAAALAAGEPQVAVRDGAVLAPRLTRVTAEPAPVEWDTEGTTLITGATGMVGGLVARHLVTRHGVRNLLLLSRRGPDAEGAPELLAELAELGARATLVACDAADRPALARVLAGVPVASVVHTAGVVDDGLVETLTPERLSGGLKSKVDAVVNLRELAGDARVFAVCSAAAGLFGGAGQSAYAAANSFADAYARHCRAAGVPMTALAWGMWAADGGMTARLGAADRARIARSGFAPIDAGLGMELLDASLGLDRALTVPVRLDFAALRAAPAVHPLLRGLVRPAARRAAVQAPAADLTTLSGAELARRLTELVRSQVAEVLGHDSPLAVPPDRGFLELGFDSLAAVELRNRLVAATSARLSPTAVFDYPTVTDLAAHLGELLADDGAATAPVTEEIAKLEALLATADPGDEEITTRLRRLLATWSERERQSGPGEGDDLAEADAEELFSLLDQELGTA</sequence>
<dbReference type="Gene3D" id="3.30.70.3290">
    <property type="match status" value="3"/>
</dbReference>
<dbReference type="GO" id="GO:0004315">
    <property type="term" value="F:3-oxoacyl-[acyl-carrier-protein] synthase activity"/>
    <property type="evidence" value="ECO:0007669"/>
    <property type="project" value="InterPro"/>
</dbReference>
<feature type="domain" description="Ketosynthase family 3 (KS3)" evidence="16">
    <location>
        <begin position="3152"/>
        <end position="3576"/>
    </location>
</feature>
<dbReference type="InterPro" id="IPR013968">
    <property type="entry name" value="PKS_KR"/>
</dbReference>
<evidence type="ECO:0000256" key="7">
    <source>
        <dbReference type="ARBA" id="ARBA00023268"/>
    </source>
</evidence>
<dbReference type="Pfam" id="PF16197">
    <property type="entry name" value="KAsynt_C_assoc"/>
    <property type="match status" value="3"/>
</dbReference>
<reference evidence="19" key="1">
    <citation type="submission" date="2016-11" db="EMBL/GenBank/DDBJ databases">
        <authorList>
            <person name="Varghese N."/>
            <person name="Submissions S."/>
        </authorList>
    </citation>
    <scope>NUCLEOTIDE SEQUENCE [LARGE SCALE GENOMIC DNA]</scope>
    <source>
        <strain evidence="19">DSM 44671</strain>
    </source>
</reference>
<proteinExistence type="predicted"/>
<dbReference type="PROSITE" id="PS00012">
    <property type="entry name" value="PHOSPHOPANTETHEINE"/>
    <property type="match status" value="3"/>
</dbReference>
<feature type="active site" description="Proton acceptor; for dehydratase activity" evidence="14">
    <location>
        <position position="4067"/>
    </location>
</feature>
<dbReference type="GO" id="GO:0033068">
    <property type="term" value="P:macrolide biosynthetic process"/>
    <property type="evidence" value="ECO:0007669"/>
    <property type="project" value="UniProtKB-ARBA"/>
</dbReference>
<dbReference type="SUPFAM" id="SSF47336">
    <property type="entry name" value="ACP-like"/>
    <property type="match status" value="3"/>
</dbReference>
<feature type="region of interest" description="C-terminal hotdog fold" evidence="14">
    <location>
        <begin position="4170"/>
        <end position="4307"/>
    </location>
</feature>
<evidence type="ECO:0000256" key="8">
    <source>
        <dbReference type="ARBA" id="ARBA00023315"/>
    </source>
</evidence>
<dbReference type="CDD" id="cd08952">
    <property type="entry name" value="KR_1_SDR_x"/>
    <property type="match status" value="1"/>
</dbReference>
<dbReference type="Gene3D" id="1.10.1200.10">
    <property type="entry name" value="ACP-like"/>
    <property type="match status" value="3"/>
</dbReference>
<organism evidence="18 19">
    <name type="scientific">Amycolatopsis australiensis</name>
    <dbReference type="NCBI Taxonomy" id="546364"/>
    <lineage>
        <taxon>Bacteria</taxon>
        <taxon>Bacillati</taxon>
        <taxon>Actinomycetota</taxon>
        <taxon>Actinomycetes</taxon>
        <taxon>Pseudonocardiales</taxon>
        <taxon>Pseudonocardiaceae</taxon>
        <taxon>Amycolatopsis</taxon>
    </lineage>
</organism>
<dbReference type="SMART" id="SM00827">
    <property type="entry name" value="PKS_AT"/>
    <property type="match status" value="3"/>
</dbReference>
<dbReference type="NCBIfam" id="NF045894">
    <property type="entry name" value="PKS_plus_SDR"/>
    <property type="match status" value="1"/>
</dbReference>
<feature type="domain" description="PKS/mFAS DH" evidence="17">
    <location>
        <begin position="4035"/>
        <end position="4307"/>
    </location>
</feature>
<feature type="domain" description="Carrier" evidence="15">
    <location>
        <begin position="3059"/>
        <end position="3134"/>
    </location>
</feature>
<dbReference type="PROSITE" id="PS50075">
    <property type="entry name" value="CARRIER"/>
    <property type="match status" value="3"/>
</dbReference>
<comment type="catalytic activity">
    <reaction evidence="9">
        <text>6 (S)-methylmalonyl-CoA + propanoyl-CoA + 6 NADPH + 12 H(+) = 6-deoxyerythronolide B + 6 CO2 + 6 NADP(+) + 7 CoA + H2O</text>
        <dbReference type="Rhea" id="RHEA:23068"/>
        <dbReference type="ChEBI" id="CHEBI:15377"/>
        <dbReference type="ChEBI" id="CHEBI:15378"/>
        <dbReference type="ChEBI" id="CHEBI:16089"/>
        <dbReference type="ChEBI" id="CHEBI:16526"/>
        <dbReference type="ChEBI" id="CHEBI:57287"/>
        <dbReference type="ChEBI" id="CHEBI:57327"/>
        <dbReference type="ChEBI" id="CHEBI:57392"/>
        <dbReference type="ChEBI" id="CHEBI:57783"/>
        <dbReference type="ChEBI" id="CHEBI:58349"/>
        <dbReference type="EC" id="2.3.1.94"/>
    </reaction>
</comment>
<feature type="domain" description="Ketosynthase family 3 (KS3)" evidence="16">
    <location>
        <begin position="33"/>
        <end position="460"/>
    </location>
</feature>
<dbReference type="InterPro" id="IPR036736">
    <property type="entry name" value="ACP-like_sf"/>
</dbReference>
<protein>
    <recommendedName>
        <fullName evidence="13">6-deoxyerythronolide-B synthase</fullName>
        <ecNumber evidence="13">2.3.1.94</ecNumber>
    </recommendedName>
</protein>
<feature type="domain" description="Carrier" evidence="15">
    <location>
        <begin position="1594"/>
        <end position="1669"/>
    </location>
</feature>
<dbReference type="Proteomes" id="UP000182740">
    <property type="component" value="Unassembled WGS sequence"/>
</dbReference>
<feature type="active site" description="Proton donor; for dehydratase activity" evidence="14">
    <location>
        <position position="4231"/>
    </location>
</feature>
<gene>
    <name evidence="18" type="ORF">SAMN04489730_6972</name>
</gene>
<evidence type="ECO:0000256" key="14">
    <source>
        <dbReference type="PROSITE-ProRule" id="PRU01363"/>
    </source>
</evidence>
<dbReference type="Pfam" id="PF00550">
    <property type="entry name" value="PP-binding"/>
    <property type="match status" value="3"/>
</dbReference>
<comment type="subunit">
    <text evidence="12">Homodimer. Erythronolide synthase is composed of EryAI, EryAII and EryAIII multimodular (2 modules) polypeptides each coding for a functional synthase subunit which participates in 2 of the six FAS-like elongation steps required for formation of the polyketide. Module 1, 2, 3, 4, 5, and 6 participating in biosynthesis steps 1, 2, 3, 4, 5, and 6, respectively.</text>
</comment>
<comment type="pathway">
    <text evidence="11">Antibiotic biosynthesis; erythromycin biosynthesis.</text>
</comment>
<dbReference type="GO" id="GO:0004312">
    <property type="term" value="F:fatty acid synthase activity"/>
    <property type="evidence" value="ECO:0007669"/>
    <property type="project" value="TreeGrafter"/>
</dbReference>
<comment type="cofactor">
    <cofactor evidence="1">
        <name>pantetheine 4'-phosphate</name>
        <dbReference type="ChEBI" id="CHEBI:47942"/>
    </cofactor>
</comment>
<dbReference type="InterPro" id="IPR014030">
    <property type="entry name" value="Ketoacyl_synth_N"/>
</dbReference>
<name>A0A1K1SVY1_9PSEU</name>
<keyword evidence="5" id="KW-0677">Repeat</keyword>
<dbReference type="SUPFAM" id="SSF51735">
    <property type="entry name" value="NAD(P)-binding Rossmann-fold domains"/>
    <property type="match status" value="6"/>
</dbReference>
<dbReference type="InterPro" id="IPR014031">
    <property type="entry name" value="Ketoacyl_synth_C"/>
</dbReference>
<dbReference type="Pfam" id="PF18369">
    <property type="entry name" value="PKS_DE"/>
    <property type="match status" value="1"/>
</dbReference>
<dbReference type="SMART" id="SM01294">
    <property type="entry name" value="PKS_PP_betabranch"/>
    <property type="match status" value="3"/>
</dbReference>
<dbReference type="InterPro" id="IPR049552">
    <property type="entry name" value="PKS_DH_N"/>
</dbReference>
<dbReference type="Pfam" id="PF21089">
    <property type="entry name" value="PKS_DH_N"/>
    <property type="match status" value="2"/>
</dbReference>
<dbReference type="Gene3D" id="3.40.366.10">
    <property type="entry name" value="Malonyl-Coenzyme A Acyl Carrier Protein, domain 2"/>
    <property type="match status" value="3"/>
</dbReference>
<keyword evidence="7" id="KW-0511">Multifunctional enzyme</keyword>
<dbReference type="InterPro" id="IPR020841">
    <property type="entry name" value="PKS_Beta-ketoAc_synthase_dom"/>
</dbReference>
<dbReference type="FunFam" id="1.10.1200.10:FF:000007">
    <property type="entry name" value="Probable polyketide synthase pks17"/>
    <property type="match status" value="3"/>
</dbReference>
<dbReference type="CDD" id="cd00833">
    <property type="entry name" value="PKS"/>
    <property type="match status" value="3"/>
</dbReference>
<keyword evidence="4 18" id="KW-0808">Transferase</keyword>
<dbReference type="InterPro" id="IPR049551">
    <property type="entry name" value="PKS_DH_C"/>
</dbReference>
<dbReference type="InterPro" id="IPR016036">
    <property type="entry name" value="Malonyl_transacylase_ACP-bd"/>
</dbReference>
<dbReference type="SUPFAM" id="SSF55048">
    <property type="entry name" value="Probable ACP-binding domain of malonyl-CoA ACP transacylase"/>
    <property type="match status" value="3"/>
</dbReference>
<evidence type="ECO:0000259" key="16">
    <source>
        <dbReference type="PROSITE" id="PS52004"/>
    </source>
</evidence>
<feature type="region of interest" description="C-terminal hotdog fold" evidence="14">
    <location>
        <begin position="1058"/>
        <end position="1196"/>
    </location>
</feature>
<dbReference type="SUPFAM" id="SSF52151">
    <property type="entry name" value="FabD/lysophospholipase-like"/>
    <property type="match status" value="3"/>
</dbReference>
<dbReference type="InterPro" id="IPR050091">
    <property type="entry name" value="PKS_NRPS_Biosynth_Enz"/>
</dbReference>
<feature type="domain" description="PKS/mFAS DH" evidence="17">
    <location>
        <begin position="924"/>
        <end position="1196"/>
    </location>
</feature>
<dbReference type="Gene3D" id="3.40.50.720">
    <property type="entry name" value="NAD(P)-binding Rossmann-like Domain"/>
    <property type="match status" value="3"/>
</dbReference>
<dbReference type="EC" id="2.3.1.94" evidence="13"/>
<feature type="active site" description="Proton acceptor; for dehydratase activity" evidence="14">
    <location>
        <position position="956"/>
    </location>
</feature>
<dbReference type="PROSITE" id="PS52004">
    <property type="entry name" value="KS3_2"/>
    <property type="match status" value="3"/>
</dbReference>
<dbReference type="Pfam" id="PF00109">
    <property type="entry name" value="ketoacyl-synt"/>
    <property type="match status" value="3"/>
</dbReference>
<dbReference type="STRING" id="546364.SAMN04489730_6972"/>
<dbReference type="InterPro" id="IPR041618">
    <property type="entry name" value="PKS_DE"/>
</dbReference>
<dbReference type="InterPro" id="IPR020806">
    <property type="entry name" value="PKS_PP-bd"/>
</dbReference>
<dbReference type="FunFam" id="3.40.366.10:FF:000002">
    <property type="entry name" value="Probable polyketide synthase 2"/>
    <property type="match status" value="3"/>
</dbReference>
<feature type="active site" description="Proton donor; for dehydratase activity" evidence="14">
    <location>
        <position position="1118"/>
    </location>
</feature>
<dbReference type="SMART" id="SM00825">
    <property type="entry name" value="PKS_KS"/>
    <property type="match status" value="3"/>
</dbReference>
<dbReference type="GO" id="GO:0047879">
    <property type="term" value="F:erythronolide synthase activity"/>
    <property type="evidence" value="ECO:0007669"/>
    <property type="project" value="UniProtKB-EC"/>
</dbReference>
<dbReference type="PANTHER" id="PTHR43775">
    <property type="entry name" value="FATTY ACID SYNTHASE"/>
    <property type="match status" value="1"/>
</dbReference>
<comment type="function">
    <text evidence="10">Involved in the biosynthesis of antibiotic erythromycin via the biosynthesis of its aglycone precursor, 6-deoxyerythronolide B (6-dEB).</text>
</comment>